<sequence>MLQAWRYSAAFLFTKSSARFSERFLSRSEVCFIGISFKWVKMVSMFGKFPCSRPSHRPKHQYFLVEGVGGKRISPAAALHGVPPLEAFEPVEHPAEPKEIDKPVQCPPQENSIMQDGLIWRERVARSFRRQVERISKWQEGDAAGHSQITGKSGRQEKIDLGEKSLFMTRSAPAHAVTQTLD</sequence>
<dbReference type="OrthoDB" id="1909326at2759"/>
<dbReference type="EnsemblPlants" id="Pp3c16_20090V3.9">
    <property type="protein sequence ID" value="Pp3c16_20090V3.9"/>
    <property type="gene ID" value="Pp3c16_20090"/>
</dbReference>
<evidence type="ECO:0000313" key="2">
    <source>
        <dbReference type="Proteomes" id="UP000006727"/>
    </source>
</evidence>
<gene>
    <name evidence="1" type="primary">LOC112293931</name>
</gene>
<dbReference type="EMBL" id="ABEU02000016">
    <property type="status" value="NOT_ANNOTATED_CDS"/>
    <property type="molecule type" value="Genomic_DNA"/>
</dbReference>
<reference evidence="1 2" key="1">
    <citation type="journal article" date="2008" name="Science">
        <title>The Physcomitrella genome reveals evolutionary insights into the conquest of land by plants.</title>
        <authorList>
            <person name="Rensing S."/>
            <person name="Lang D."/>
            <person name="Zimmer A."/>
            <person name="Terry A."/>
            <person name="Salamov A."/>
            <person name="Shapiro H."/>
            <person name="Nishiyama T."/>
            <person name="Perroud P.-F."/>
            <person name="Lindquist E."/>
            <person name="Kamisugi Y."/>
            <person name="Tanahashi T."/>
            <person name="Sakakibara K."/>
            <person name="Fujita T."/>
            <person name="Oishi K."/>
            <person name="Shin-I T."/>
            <person name="Kuroki Y."/>
            <person name="Toyoda A."/>
            <person name="Suzuki Y."/>
            <person name="Hashimoto A."/>
            <person name="Yamaguchi K."/>
            <person name="Sugano A."/>
            <person name="Kohara Y."/>
            <person name="Fujiyama A."/>
            <person name="Anterola A."/>
            <person name="Aoki S."/>
            <person name="Ashton N."/>
            <person name="Barbazuk W.B."/>
            <person name="Barker E."/>
            <person name="Bennetzen J."/>
            <person name="Bezanilla M."/>
            <person name="Blankenship R."/>
            <person name="Cho S.H."/>
            <person name="Dutcher S."/>
            <person name="Estelle M."/>
            <person name="Fawcett J.A."/>
            <person name="Gundlach H."/>
            <person name="Hanada K."/>
            <person name="Heyl A."/>
            <person name="Hicks K.A."/>
            <person name="Hugh J."/>
            <person name="Lohr M."/>
            <person name="Mayer K."/>
            <person name="Melkozernov A."/>
            <person name="Murata T."/>
            <person name="Nelson D."/>
            <person name="Pils B."/>
            <person name="Prigge M."/>
            <person name="Reiss B."/>
            <person name="Renner T."/>
            <person name="Rombauts S."/>
            <person name="Rushton P."/>
            <person name="Sanderfoot A."/>
            <person name="Schween G."/>
            <person name="Shiu S.-H."/>
            <person name="Stueber K."/>
            <person name="Theodoulou F.L."/>
            <person name="Tu H."/>
            <person name="Van de Peer Y."/>
            <person name="Verrier P.J."/>
            <person name="Waters E."/>
            <person name="Wood A."/>
            <person name="Yang L."/>
            <person name="Cove D."/>
            <person name="Cuming A."/>
            <person name="Hasebe M."/>
            <person name="Lucas S."/>
            <person name="Mishler D.B."/>
            <person name="Reski R."/>
            <person name="Grigoriev I."/>
            <person name="Quatrano R.S."/>
            <person name="Boore J.L."/>
        </authorList>
    </citation>
    <scope>NUCLEOTIDE SEQUENCE [LARGE SCALE GENOMIC DNA]</scope>
    <source>
        <strain evidence="1 2">cv. Gransden 2004</strain>
    </source>
</reference>
<dbReference type="Gramene" id="Pp3c16_20090V3.9">
    <property type="protein sequence ID" value="Pp3c16_20090V3.9"/>
    <property type="gene ID" value="Pp3c16_20090"/>
</dbReference>
<dbReference type="AlphaFoldDB" id="A0A7I4B7U6"/>
<dbReference type="KEGG" id="ppp:112293931"/>
<dbReference type="EnsemblPlants" id="Pp3c16_20090V3.10">
    <property type="protein sequence ID" value="Pp3c16_20090V3.10"/>
    <property type="gene ID" value="Pp3c16_20090"/>
</dbReference>
<keyword evidence="2" id="KW-1185">Reference proteome</keyword>
<accession>A0A7I4B7U6</accession>
<evidence type="ECO:0000313" key="1">
    <source>
        <dbReference type="EnsemblPlants" id="Pp3c16_20090V3.9"/>
    </source>
</evidence>
<dbReference type="EnsemblPlants" id="Pp3c16_20090V3.11">
    <property type="protein sequence ID" value="Pp3c16_20090V3.11"/>
    <property type="gene ID" value="Pp3c16_20090"/>
</dbReference>
<reference evidence="1" key="3">
    <citation type="submission" date="2020-12" db="UniProtKB">
        <authorList>
            <consortium name="EnsemblPlants"/>
        </authorList>
    </citation>
    <scope>IDENTIFICATION</scope>
</reference>
<dbReference type="GeneID" id="112293931"/>
<name>A0A7I4B7U6_PHYPA</name>
<reference evidence="1 2" key="2">
    <citation type="journal article" date="2018" name="Plant J.">
        <title>The Physcomitrella patens chromosome-scale assembly reveals moss genome structure and evolution.</title>
        <authorList>
            <person name="Lang D."/>
            <person name="Ullrich K.K."/>
            <person name="Murat F."/>
            <person name="Fuchs J."/>
            <person name="Jenkins J."/>
            <person name="Haas F.B."/>
            <person name="Piednoel M."/>
            <person name="Gundlach H."/>
            <person name="Van Bel M."/>
            <person name="Meyberg R."/>
            <person name="Vives C."/>
            <person name="Morata J."/>
            <person name="Symeonidi A."/>
            <person name="Hiss M."/>
            <person name="Muchero W."/>
            <person name="Kamisugi Y."/>
            <person name="Saleh O."/>
            <person name="Blanc G."/>
            <person name="Decker E.L."/>
            <person name="van Gessel N."/>
            <person name="Grimwood J."/>
            <person name="Hayes R.D."/>
            <person name="Graham S.W."/>
            <person name="Gunter L.E."/>
            <person name="McDaniel S.F."/>
            <person name="Hoernstein S.N.W."/>
            <person name="Larsson A."/>
            <person name="Li F.W."/>
            <person name="Perroud P.F."/>
            <person name="Phillips J."/>
            <person name="Ranjan P."/>
            <person name="Rokshar D.S."/>
            <person name="Rothfels C.J."/>
            <person name="Schneider L."/>
            <person name="Shu S."/>
            <person name="Stevenson D.W."/>
            <person name="Thummler F."/>
            <person name="Tillich M."/>
            <person name="Villarreal Aguilar J.C."/>
            <person name="Widiez T."/>
            <person name="Wong G.K."/>
            <person name="Wymore A."/>
            <person name="Zhang Y."/>
            <person name="Zimmer A.D."/>
            <person name="Quatrano R.S."/>
            <person name="Mayer K.F.X."/>
            <person name="Goodstein D."/>
            <person name="Casacuberta J.M."/>
            <person name="Vandepoele K."/>
            <person name="Reski R."/>
            <person name="Cuming A.C."/>
            <person name="Tuskan G.A."/>
            <person name="Maumus F."/>
            <person name="Salse J."/>
            <person name="Schmutz J."/>
            <person name="Rensing S.A."/>
        </authorList>
    </citation>
    <scope>NUCLEOTIDE SEQUENCE [LARGE SCALE GENOMIC DNA]</scope>
    <source>
        <strain evidence="1 2">cv. Gransden 2004</strain>
    </source>
</reference>
<dbReference type="RefSeq" id="XP_024399704.1">
    <property type="nucleotide sequence ID" value="XM_024543936.2"/>
</dbReference>
<dbReference type="Gramene" id="Pp3c16_20090V3.10">
    <property type="protein sequence ID" value="Pp3c16_20090V3.10"/>
    <property type="gene ID" value="Pp3c16_20090"/>
</dbReference>
<organism evidence="1 2">
    <name type="scientific">Physcomitrium patens</name>
    <name type="common">Spreading-leaved earth moss</name>
    <name type="synonym">Physcomitrella patens</name>
    <dbReference type="NCBI Taxonomy" id="3218"/>
    <lineage>
        <taxon>Eukaryota</taxon>
        <taxon>Viridiplantae</taxon>
        <taxon>Streptophyta</taxon>
        <taxon>Embryophyta</taxon>
        <taxon>Bryophyta</taxon>
        <taxon>Bryophytina</taxon>
        <taxon>Bryopsida</taxon>
        <taxon>Funariidae</taxon>
        <taxon>Funariales</taxon>
        <taxon>Funariaceae</taxon>
        <taxon>Physcomitrium</taxon>
    </lineage>
</organism>
<protein>
    <submittedName>
        <fullName evidence="1">Uncharacterized protein</fullName>
    </submittedName>
</protein>
<dbReference type="PANTHER" id="PTHR34196:SF2">
    <property type="entry name" value="OS02G0697700 PROTEIN"/>
    <property type="match status" value="1"/>
</dbReference>
<proteinExistence type="predicted"/>
<dbReference type="Gramene" id="Pp3c16_20090V3.11">
    <property type="protein sequence ID" value="Pp3c16_20090V3.11"/>
    <property type="gene ID" value="Pp3c16_20090"/>
</dbReference>
<dbReference type="PANTHER" id="PTHR34196">
    <property type="entry name" value="OS02G0697700 PROTEIN"/>
    <property type="match status" value="1"/>
</dbReference>
<dbReference type="Proteomes" id="UP000006727">
    <property type="component" value="Chromosome 16"/>
</dbReference>